<accession>A0ABM3HPR6</accession>
<feature type="domain" description="RNase H type-1" evidence="7">
    <location>
        <begin position="238"/>
        <end position="367"/>
    </location>
</feature>
<evidence type="ECO:0000313" key="9">
    <source>
        <dbReference type="RefSeq" id="XP_048138590.1"/>
    </source>
</evidence>
<keyword evidence="2" id="KW-0548">Nucleotidyltransferase</keyword>
<dbReference type="InterPro" id="IPR002156">
    <property type="entry name" value="RNaseH_domain"/>
</dbReference>
<dbReference type="InterPro" id="IPR012337">
    <property type="entry name" value="RNaseH-like_sf"/>
</dbReference>
<dbReference type="PANTHER" id="PTHR48475:SF1">
    <property type="entry name" value="RNASE H TYPE-1 DOMAIN-CONTAINING PROTEIN"/>
    <property type="match status" value="1"/>
</dbReference>
<keyword evidence="6" id="KW-0695">RNA-directed DNA polymerase</keyword>
<evidence type="ECO:0000256" key="1">
    <source>
        <dbReference type="ARBA" id="ARBA00022679"/>
    </source>
</evidence>
<evidence type="ECO:0000259" key="7">
    <source>
        <dbReference type="PROSITE" id="PS50879"/>
    </source>
</evidence>
<evidence type="ECO:0000256" key="3">
    <source>
        <dbReference type="ARBA" id="ARBA00022722"/>
    </source>
</evidence>
<dbReference type="InterPro" id="IPR043128">
    <property type="entry name" value="Rev_trsase/Diguanyl_cyclase"/>
</dbReference>
<dbReference type="SUPFAM" id="SSF53098">
    <property type="entry name" value="Ribonuclease H-like"/>
    <property type="match status" value="1"/>
</dbReference>
<evidence type="ECO:0000313" key="8">
    <source>
        <dbReference type="Proteomes" id="UP000827889"/>
    </source>
</evidence>
<dbReference type="Pfam" id="PF17917">
    <property type="entry name" value="RT_RNaseH"/>
    <property type="match status" value="1"/>
</dbReference>
<keyword evidence="3" id="KW-0540">Nuclease</keyword>
<dbReference type="Gene3D" id="3.10.20.370">
    <property type="match status" value="1"/>
</dbReference>
<evidence type="ECO:0000256" key="4">
    <source>
        <dbReference type="ARBA" id="ARBA00022759"/>
    </source>
</evidence>
<sequence>MVGSRGIEIDPSKVKAICEPRPPSSVKEVRGSLGRLNYVARFISRLSETAKPFFKLLKKNAKIVWDIECQTAFLKIQHYPTHSPVPVPPAPGVPLILYPTIHKESLGAVLVQKRPSDGKECAIYYLSKKFSDSEANYSEVEKTCVALVWVLHGLRQYTLHHQIMLTTECDPIKYLLEKPRLVGKLAKWQILISEFDVQTMTQKSVKGRAIADMLAENAAGPQAGDEIDPLDDRVLLVTAEKWVMYFDGAVNLSGSGTRAVLISPDGQHYPRAAKLLFPCTNNIAEYEARILGLQAAVEMEIRRLQVYGDSALIILQTEGKWKTRDPKLIPYHEFLEDIIEEFDEIAFEYLPRAQNRFADALATLSSMFQVTAGSDIEPLRIEILKHSAYSMLIEEEADGEPWYQDIKVYLQTRKFPEGGEAMTEIFDETCLQSFSSMAMRCTKGHMTPFSRAKNVAGFLRRDIFARYGAPEAIIIDNGSNLNNKVVDEVLAVLPVETEIPSLGILTRLKLSKQSGFNERYERLNMIDEKSSRAISSRSVLPKRVANSFNRKVRSRLFEIGDLVLKKRLAFIPHPGGKFTPNYEGPYPIKKVLPGGALILAEMDGRVRSSPVNADMVKKYFP</sequence>
<dbReference type="CDD" id="cd09279">
    <property type="entry name" value="RNase_HI_like"/>
    <property type="match status" value="1"/>
</dbReference>
<name>A0ABM3HPR6_9MYRT</name>
<evidence type="ECO:0000256" key="6">
    <source>
        <dbReference type="ARBA" id="ARBA00022918"/>
    </source>
</evidence>
<evidence type="ECO:0000256" key="2">
    <source>
        <dbReference type="ARBA" id="ARBA00022695"/>
    </source>
</evidence>
<dbReference type="Gene3D" id="3.30.70.270">
    <property type="match status" value="1"/>
</dbReference>
<dbReference type="SUPFAM" id="SSF56672">
    <property type="entry name" value="DNA/RNA polymerases"/>
    <property type="match status" value="1"/>
</dbReference>
<dbReference type="RefSeq" id="XP_048138590.1">
    <property type="nucleotide sequence ID" value="XM_048282633.1"/>
</dbReference>
<keyword evidence="8" id="KW-1185">Reference proteome</keyword>
<proteinExistence type="predicted"/>
<dbReference type="Pfam" id="PF13456">
    <property type="entry name" value="RVT_3"/>
    <property type="match status" value="1"/>
</dbReference>
<reference evidence="9" key="1">
    <citation type="submission" date="2025-08" db="UniProtKB">
        <authorList>
            <consortium name="RefSeq"/>
        </authorList>
    </citation>
    <scope>IDENTIFICATION</scope>
    <source>
        <tissue evidence="9">Leaf</tissue>
    </source>
</reference>
<dbReference type="InterPro" id="IPR043502">
    <property type="entry name" value="DNA/RNA_pol_sf"/>
</dbReference>
<dbReference type="PROSITE" id="PS50879">
    <property type="entry name" value="RNASE_H_1"/>
    <property type="match status" value="1"/>
</dbReference>
<keyword evidence="1" id="KW-0808">Transferase</keyword>
<evidence type="ECO:0000256" key="5">
    <source>
        <dbReference type="ARBA" id="ARBA00022801"/>
    </source>
</evidence>
<keyword evidence="5" id="KW-0378">Hydrolase</keyword>
<protein>
    <submittedName>
        <fullName evidence="9">Uncharacterized protein LOC125315995</fullName>
    </submittedName>
</protein>
<organism evidence="8 9">
    <name type="scientific">Rhodamnia argentea</name>
    <dbReference type="NCBI Taxonomy" id="178133"/>
    <lineage>
        <taxon>Eukaryota</taxon>
        <taxon>Viridiplantae</taxon>
        <taxon>Streptophyta</taxon>
        <taxon>Embryophyta</taxon>
        <taxon>Tracheophyta</taxon>
        <taxon>Spermatophyta</taxon>
        <taxon>Magnoliopsida</taxon>
        <taxon>eudicotyledons</taxon>
        <taxon>Gunneridae</taxon>
        <taxon>Pentapetalae</taxon>
        <taxon>rosids</taxon>
        <taxon>malvids</taxon>
        <taxon>Myrtales</taxon>
        <taxon>Myrtaceae</taxon>
        <taxon>Myrtoideae</taxon>
        <taxon>Myrteae</taxon>
        <taxon>Australasian group</taxon>
        <taxon>Rhodamnia</taxon>
    </lineage>
</organism>
<keyword evidence="4" id="KW-0255">Endonuclease</keyword>
<dbReference type="Gene3D" id="3.30.420.10">
    <property type="entry name" value="Ribonuclease H-like superfamily/Ribonuclease H"/>
    <property type="match status" value="2"/>
</dbReference>
<dbReference type="InterPro" id="IPR036397">
    <property type="entry name" value="RNaseH_sf"/>
</dbReference>
<dbReference type="Proteomes" id="UP000827889">
    <property type="component" value="Chromosome 7"/>
</dbReference>
<dbReference type="GeneID" id="125315995"/>
<dbReference type="PANTHER" id="PTHR48475">
    <property type="entry name" value="RIBONUCLEASE H"/>
    <property type="match status" value="1"/>
</dbReference>
<dbReference type="InterPro" id="IPR041373">
    <property type="entry name" value="RT_RNaseH"/>
</dbReference>
<gene>
    <name evidence="9" type="primary">LOC125315995</name>
</gene>